<dbReference type="RefSeq" id="WP_111293964.1">
    <property type="nucleotide sequence ID" value="NZ_QKZV01000002.1"/>
</dbReference>
<feature type="transmembrane region" description="Helical" evidence="1">
    <location>
        <begin position="282"/>
        <end position="302"/>
    </location>
</feature>
<feature type="transmembrane region" description="Helical" evidence="1">
    <location>
        <begin position="152"/>
        <end position="170"/>
    </location>
</feature>
<keyword evidence="3" id="KW-1185">Reference proteome</keyword>
<dbReference type="EMBL" id="QKZV01000002">
    <property type="protein sequence ID" value="PZX64830.1"/>
    <property type="molecule type" value="Genomic_DNA"/>
</dbReference>
<feature type="transmembrane region" description="Helical" evidence="1">
    <location>
        <begin position="308"/>
        <end position="329"/>
    </location>
</feature>
<feature type="transmembrane region" description="Helical" evidence="1">
    <location>
        <begin position="341"/>
        <end position="360"/>
    </location>
</feature>
<feature type="transmembrane region" description="Helical" evidence="1">
    <location>
        <begin position="182"/>
        <end position="214"/>
    </location>
</feature>
<keyword evidence="1" id="KW-1133">Transmembrane helix</keyword>
<proteinExistence type="predicted"/>
<name>A0A2W7S235_9BACT</name>
<dbReference type="AlphaFoldDB" id="A0A2W7S235"/>
<comment type="caution">
    <text evidence="2">The sequence shown here is derived from an EMBL/GenBank/DDBJ whole genome shotgun (WGS) entry which is preliminary data.</text>
</comment>
<gene>
    <name evidence="2" type="ORF">LX80_01032</name>
</gene>
<feature type="transmembrane region" description="Helical" evidence="1">
    <location>
        <begin position="366"/>
        <end position="384"/>
    </location>
</feature>
<feature type="transmembrane region" description="Helical" evidence="1">
    <location>
        <begin position="226"/>
        <end position="247"/>
    </location>
</feature>
<keyword evidence="1" id="KW-0812">Transmembrane</keyword>
<evidence type="ECO:0000313" key="3">
    <source>
        <dbReference type="Proteomes" id="UP000249720"/>
    </source>
</evidence>
<feature type="transmembrane region" description="Helical" evidence="1">
    <location>
        <begin position="6"/>
        <end position="26"/>
    </location>
</feature>
<reference evidence="2 3" key="1">
    <citation type="submission" date="2018-06" db="EMBL/GenBank/DDBJ databases">
        <title>Genomic Encyclopedia of Archaeal and Bacterial Type Strains, Phase II (KMG-II): from individual species to whole genera.</title>
        <authorList>
            <person name="Goeker M."/>
        </authorList>
    </citation>
    <scope>NUCLEOTIDE SEQUENCE [LARGE SCALE GENOMIC DNA]</scope>
    <source>
        <strain evidence="2 3">DSM 23241</strain>
    </source>
</reference>
<dbReference type="Proteomes" id="UP000249720">
    <property type="component" value="Unassembled WGS sequence"/>
</dbReference>
<evidence type="ECO:0000313" key="2">
    <source>
        <dbReference type="EMBL" id="PZX64830.1"/>
    </source>
</evidence>
<sequence>MNFLKQNYYINIISIICVLIGSYYSFHFINEPLIGVDDANIIFVYAKNFVNGHGIVYNAGGEHVEGFTSFLYFLICSAFYLISPNPEILIFLFNLIIAIASTLLIQYAIQLLSKKLDFSKTITFCLQIGYLAWLISNPLYFGWIIISLMDAGIYSFILIAIFTFFIELVIKRNNINKKKGIFLTVLIITLILTRPEAVIWGLMIISLFTFIVYIQTNNFNATIKTIILPVIGYTGSFSIITTFRLIYFKYPFPNTFYAKVSASISQTLNDGFNYFENFLNSYSISIILFLAISLSLLLVEYIKNKINIIFYVGLIIVLFNFTGITIPIVEGAEHFNGFRMYQPIYPIIYFLYLFPIVYVTKKVSLQYIYLFLIAAGLWITKNIYQNWLYFKNSQNLYGPVANYQFSISNEFYIAANERENGKNLSIIFEDSLPTIGYGSAGGIAYAYKGNIIDMMGLNNTLMAHANNIKEGPKGHESFDKETFYELAPEILMAQALKTNSINLQRTNDYYTNPTMWDNIIFKNIFNDSNFKEKYQLAEIINKDFPEYGCVGYFRKDYLNYLNNQPKFIVQPYE</sequence>
<feature type="transmembrane region" description="Helical" evidence="1">
    <location>
        <begin position="88"/>
        <end position="109"/>
    </location>
</feature>
<keyword evidence="1" id="KW-0472">Membrane</keyword>
<protein>
    <submittedName>
        <fullName evidence="2">Uncharacterized protein</fullName>
    </submittedName>
</protein>
<accession>A0A2W7S235</accession>
<feature type="transmembrane region" description="Helical" evidence="1">
    <location>
        <begin position="64"/>
        <end position="82"/>
    </location>
</feature>
<organism evidence="2 3">
    <name type="scientific">Hydrotalea sandarakina</name>
    <dbReference type="NCBI Taxonomy" id="1004304"/>
    <lineage>
        <taxon>Bacteria</taxon>
        <taxon>Pseudomonadati</taxon>
        <taxon>Bacteroidota</taxon>
        <taxon>Chitinophagia</taxon>
        <taxon>Chitinophagales</taxon>
        <taxon>Chitinophagaceae</taxon>
        <taxon>Hydrotalea</taxon>
    </lineage>
</organism>
<feature type="transmembrane region" description="Helical" evidence="1">
    <location>
        <begin position="121"/>
        <end position="146"/>
    </location>
</feature>
<evidence type="ECO:0000256" key="1">
    <source>
        <dbReference type="SAM" id="Phobius"/>
    </source>
</evidence>
<dbReference type="OrthoDB" id="5498145at2"/>